<dbReference type="SUPFAM" id="SSF51445">
    <property type="entry name" value="(Trans)glycosidases"/>
    <property type="match status" value="1"/>
</dbReference>
<dbReference type="SUPFAM" id="SSF47090">
    <property type="entry name" value="PGBD-like"/>
    <property type="match status" value="1"/>
</dbReference>
<gene>
    <name evidence="3" type="ORF">C7B47_07650</name>
</gene>
<dbReference type="EMBL" id="PXYX01000011">
    <property type="protein sequence ID" value="PSR27702.1"/>
    <property type="molecule type" value="Genomic_DNA"/>
</dbReference>
<protein>
    <recommendedName>
        <fullName evidence="2">GH18 domain-containing protein</fullName>
    </recommendedName>
</protein>
<dbReference type="Gene3D" id="3.20.20.80">
    <property type="entry name" value="Glycosidases"/>
    <property type="match status" value="1"/>
</dbReference>
<dbReference type="PANTHER" id="PTHR46066">
    <property type="entry name" value="CHITINASE DOMAIN-CONTAINING PROTEIN 1 FAMILY MEMBER"/>
    <property type="match status" value="1"/>
</dbReference>
<name>A0A2T2WZP6_SULTH</name>
<evidence type="ECO:0000256" key="1">
    <source>
        <dbReference type="SAM" id="MobiDB-lite"/>
    </source>
</evidence>
<dbReference type="PANTHER" id="PTHR46066:SF2">
    <property type="entry name" value="CHITINASE DOMAIN-CONTAINING PROTEIN 1"/>
    <property type="match status" value="1"/>
</dbReference>
<dbReference type="InterPro" id="IPR001223">
    <property type="entry name" value="Glyco_hydro18_cat"/>
</dbReference>
<dbReference type="GO" id="GO:0008061">
    <property type="term" value="F:chitin binding"/>
    <property type="evidence" value="ECO:0007669"/>
    <property type="project" value="InterPro"/>
</dbReference>
<proteinExistence type="predicted"/>
<dbReference type="PROSITE" id="PS51910">
    <property type="entry name" value="GH18_2"/>
    <property type="match status" value="1"/>
</dbReference>
<dbReference type="InterPro" id="IPR017853">
    <property type="entry name" value="GH"/>
</dbReference>
<feature type="domain" description="GH18" evidence="2">
    <location>
        <begin position="344"/>
        <end position="770"/>
    </location>
</feature>
<dbReference type="Gene3D" id="1.10.101.10">
    <property type="entry name" value="PGBD-like superfamily/PGBD"/>
    <property type="match status" value="1"/>
</dbReference>
<dbReference type="Pfam" id="PF00704">
    <property type="entry name" value="Glyco_hydro_18"/>
    <property type="match status" value="1"/>
</dbReference>
<feature type="region of interest" description="Disordered" evidence="1">
    <location>
        <begin position="308"/>
        <end position="337"/>
    </location>
</feature>
<dbReference type="InterPro" id="IPR002477">
    <property type="entry name" value="Peptidoglycan-bd-like"/>
</dbReference>
<reference evidence="3 4" key="1">
    <citation type="journal article" date="2014" name="BMC Genomics">
        <title>Comparison of environmental and isolate Sulfobacillus genomes reveals diverse carbon, sulfur, nitrogen, and hydrogen metabolisms.</title>
        <authorList>
            <person name="Justice N.B."/>
            <person name="Norman A."/>
            <person name="Brown C.T."/>
            <person name="Singh A."/>
            <person name="Thomas B.C."/>
            <person name="Banfield J.F."/>
        </authorList>
    </citation>
    <scope>NUCLEOTIDE SEQUENCE [LARGE SCALE GENOMIC DNA]</scope>
    <source>
        <strain evidence="3">AMDSBA5</strain>
    </source>
</reference>
<accession>A0A2T2WZP6</accession>
<evidence type="ECO:0000313" key="4">
    <source>
        <dbReference type="Proteomes" id="UP000242705"/>
    </source>
</evidence>
<comment type="caution">
    <text evidence="3">The sequence shown here is derived from an EMBL/GenBank/DDBJ whole genome shotgun (WGS) entry which is preliminary data.</text>
</comment>
<sequence>MLWICLVLYISGQDLRIVCGFSTRRLFMQYYQSRRYRKRSKVSTLLGLSLLFTGSLTLLNNHDAKAFSLNHIQYVRLANTMPVFVLSHKTLYHVPNPATFFALGGSWANVESLSSLSGDSLGLPMVVPYPSGTLLKTYNAPTVYLVVHGILRPIATAQVFNQMDLNWNAIHVIPQLMNNWPVGSTITRPISYWPSGTVLRQSGHPQVYEVEDGTLSHIISPTLFHQLGYHWSDVKIVSQLPYPIGSAMTKPLREYPTGTILQLDGHRAVYVDEEGTLRHIPNPTIFHELGYHFSEIIHVSNFGGNTMGPPLGSTTIPGDPSSSPSPSQPPSSSSPTPPLSAFLSMGYGYYADNEPNGPTNSSYLDLLQHANALSVINPVWYFVQPSSQRGWMVNDWTRSIPTINGEKNVQVVTKAAHNQGVLVMPSVGIYYNPSSGPITTPAEQKQLVQQLVAIVQKNDYDGLTIDFESQGSGNLSVSAASTQYTQFIQQLGTALHALGKKLMIAVYASPYPSTIYNYKALAPYVNWINIMAYPEHNSSTPAGPTQGFPWLENIVHNALATGVNPSQIILGVAPYGHSWTYTNSGYTGNTYESNRTIKNYIESHNIVPLWDATEKAIVFTTGPLAQTPPAPLSYNVNQSSPAVANLQAILNVALLQYASTYHLPAPPLLWANGYYDSETSRAVAMFQQDFHVKDAQSGIYDAQTAQVLAQVISQYHIGETQWWDQTSRSFADLLKLALQDHLAGVASWRLPFETTNYWSTLTSLTSIWKP</sequence>
<dbReference type="InterPro" id="IPR036366">
    <property type="entry name" value="PGBDSf"/>
</dbReference>
<evidence type="ECO:0000313" key="3">
    <source>
        <dbReference type="EMBL" id="PSR27702.1"/>
    </source>
</evidence>
<dbReference type="AlphaFoldDB" id="A0A2T2WZP6"/>
<dbReference type="Pfam" id="PF01471">
    <property type="entry name" value="PG_binding_1"/>
    <property type="match status" value="1"/>
</dbReference>
<dbReference type="Proteomes" id="UP000242705">
    <property type="component" value="Unassembled WGS sequence"/>
</dbReference>
<dbReference type="GO" id="GO:0005975">
    <property type="term" value="P:carbohydrate metabolic process"/>
    <property type="evidence" value="ECO:0007669"/>
    <property type="project" value="InterPro"/>
</dbReference>
<dbReference type="InterPro" id="IPR011583">
    <property type="entry name" value="Chitinase_II/V-like_cat"/>
</dbReference>
<evidence type="ECO:0000259" key="2">
    <source>
        <dbReference type="PROSITE" id="PS51910"/>
    </source>
</evidence>
<feature type="compositionally biased region" description="Low complexity" evidence="1">
    <location>
        <begin position="320"/>
        <end position="334"/>
    </location>
</feature>
<organism evidence="3 4">
    <name type="scientific">Sulfobacillus thermosulfidooxidans</name>
    <dbReference type="NCBI Taxonomy" id="28034"/>
    <lineage>
        <taxon>Bacteria</taxon>
        <taxon>Bacillati</taxon>
        <taxon>Bacillota</taxon>
        <taxon>Clostridia</taxon>
        <taxon>Eubacteriales</taxon>
        <taxon>Clostridiales Family XVII. Incertae Sedis</taxon>
        <taxon>Sulfobacillus</taxon>
    </lineage>
</organism>
<dbReference type="InterPro" id="IPR036365">
    <property type="entry name" value="PGBD-like_sf"/>
</dbReference>
<dbReference type="SMART" id="SM00636">
    <property type="entry name" value="Glyco_18"/>
    <property type="match status" value="1"/>
</dbReference>